<dbReference type="EMBL" id="BAABJP010000015">
    <property type="protein sequence ID" value="GAA5156892.1"/>
    <property type="molecule type" value="Genomic_DNA"/>
</dbReference>
<comment type="caution">
    <text evidence="2">The sequence shown here is derived from an EMBL/GenBank/DDBJ whole genome shotgun (WGS) entry which is preliminary data.</text>
</comment>
<sequence>MSRCGGLPGQYRVQSERTILVTGGTGSMGSAVVGGLLARGHRVRVASRRPAPDRSRPEWATVDYRRNRGLDAAVRDVDVVVHCTSGMRRAVDVNLIDNLVETGRDPHLVYISIVGVDRVHHPYYRYKLDTERLVERSGLPHTILRATQFHDLVRVACAVLARPPVMFVPDMPMQSIDTADVAARLVGLATGPAAGRVPDLGGPEVRPLCELAGEYLRAVGGRRRVRGFRLPGGVFAAYRAGYHTTPEQRSGGRTFAEYLAARPQPAELAYRPADPGRDWA</sequence>
<feature type="domain" description="NAD(P)-binding" evidence="1">
    <location>
        <begin position="23"/>
        <end position="188"/>
    </location>
</feature>
<dbReference type="PANTHER" id="PTHR12126">
    <property type="entry name" value="NADH-UBIQUINONE OXIDOREDUCTASE 39 KDA SUBUNIT-RELATED"/>
    <property type="match status" value="1"/>
</dbReference>
<dbReference type="InterPro" id="IPR016040">
    <property type="entry name" value="NAD(P)-bd_dom"/>
</dbReference>
<proteinExistence type="predicted"/>
<accession>A0ABP9Q4U9</accession>
<organism evidence="2 3">
    <name type="scientific">Pseudonocardia eucalypti</name>
    <dbReference type="NCBI Taxonomy" id="648755"/>
    <lineage>
        <taxon>Bacteria</taxon>
        <taxon>Bacillati</taxon>
        <taxon>Actinomycetota</taxon>
        <taxon>Actinomycetes</taxon>
        <taxon>Pseudonocardiales</taxon>
        <taxon>Pseudonocardiaceae</taxon>
        <taxon>Pseudonocardia</taxon>
    </lineage>
</organism>
<dbReference type="PANTHER" id="PTHR12126:SF11">
    <property type="entry name" value="NADH DEHYDROGENASE [UBIQUINONE] 1 ALPHA SUBCOMPLEX SUBUNIT 9, MITOCHONDRIAL"/>
    <property type="match status" value="1"/>
</dbReference>
<protein>
    <submittedName>
        <fullName evidence="2">NAD(P)H-binding protein</fullName>
    </submittedName>
</protein>
<evidence type="ECO:0000259" key="1">
    <source>
        <dbReference type="Pfam" id="PF13460"/>
    </source>
</evidence>
<keyword evidence="3" id="KW-1185">Reference proteome</keyword>
<evidence type="ECO:0000313" key="3">
    <source>
        <dbReference type="Proteomes" id="UP001428817"/>
    </source>
</evidence>
<dbReference type="SUPFAM" id="SSF51735">
    <property type="entry name" value="NAD(P)-binding Rossmann-fold domains"/>
    <property type="match status" value="1"/>
</dbReference>
<dbReference type="Proteomes" id="UP001428817">
    <property type="component" value="Unassembled WGS sequence"/>
</dbReference>
<dbReference type="Pfam" id="PF13460">
    <property type="entry name" value="NAD_binding_10"/>
    <property type="match status" value="1"/>
</dbReference>
<dbReference type="InterPro" id="IPR051207">
    <property type="entry name" value="ComplexI_NDUFA9_subunit"/>
</dbReference>
<dbReference type="InterPro" id="IPR036291">
    <property type="entry name" value="NAD(P)-bd_dom_sf"/>
</dbReference>
<gene>
    <name evidence="2" type="ORF">GCM10023321_33780</name>
</gene>
<dbReference type="Gene3D" id="3.40.50.720">
    <property type="entry name" value="NAD(P)-binding Rossmann-like Domain"/>
    <property type="match status" value="1"/>
</dbReference>
<name>A0ABP9Q4U9_9PSEU</name>
<reference evidence="3" key="1">
    <citation type="journal article" date="2019" name="Int. J. Syst. Evol. Microbiol.">
        <title>The Global Catalogue of Microorganisms (GCM) 10K type strain sequencing project: providing services to taxonomists for standard genome sequencing and annotation.</title>
        <authorList>
            <consortium name="The Broad Institute Genomics Platform"/>
            <consortium name="The Broad Institute Genome Sequencing Center for Infectious Disease"/>
            <person name="Wu L."/>
            <person name="Ma J."/>
        </authorList>
    </citation>
    <scope>NUCLEOTIDE SEQUENCE [LARGE SCALE GENOMIC DNA]</scope>
    <source>
        <strain evidence="3">JCM 18303</strain>
    </source>
</reference>
<evidence type="ECO:0000313" key="2">
    <source>
        <dbReference type="EMBL" id="GAA5156892.1"/>
    </source>
</evidence>